<protein>
    <submittedName>
        <fullName evidence="2">Uncharacterized protein</fullName>
    </submittedName>
</protein>
<keyword evidence="1" id="KW-0472">Membrane</keyword>
<name>A0A0B9GK34_9GAMM</name>
<sequence>MLLVLIRSVVTLYLFPSQGTFQSLSNLALIYFYACFTWFYFDIGNVNKKGDAVYLSGICAPVIGQMVDICRREKRIAAQGKTGGYFTEYCMVFGNLE</sequence>
<feature type="transmembrane region" description="Helical" evidence="1">
    <location>
        <begin position="20"/>
        <end position="41"/>
    </location>
</feature>
<dbReference type="EMBL" id="JWLZ01000023">
    <property type="protein sequence ID" value="KHT65165.1"/>
    <property type="molecule type" value="Genomic_DNA"/>
</dbReference>
<keyword evidence="1" id="KW-0812">Transmembrane</keyword>
<evidence type="ECO:0000313" key="2">
    <source>
        <dbReference type="EMBL" id="KHT65165.1"/>
    </source>
</evidence>
<comment type="caution">
    <text evidence="2">The sequence shown here is derived from an EMBL/GenBank/DDBJ whole genome shotgun (WGS) entry which is preliminary data.</text>
</comment>
<accession>A0A0B9GK34</accession>
<proteinExistence type="predicted"/>
<reference evidence="2 3" key="1">
    <citation type="submission" date="2014-12" db="EMBL/GenBank/DDBJ databases">
        <title>Genome sequencing of Photobacterium gaetbulicola AD005a.</title>
        <authorList>
            <person name="Adrian T.G.S."/>
            <person name="Chan K.G."/>
        </authorList>
    </citation>
    <scope>NUCLEOTIDE SEQUENCE [LARGE SCALE GENOMIC DNA]</scope>
    <source>
        <strain evidence="2 3">AD005a</strain>
    </source>
</reference>
<dbReference type="Proteomes" id="UP000031278">
    <property type="component" value="Unassembled WGS sequence"/>
</dbReference>
<evidence type="ECO:0000313" key="3">
    <source>
        <dbReference type="Proteomes" id="UP000031278"/>
    </source>
</evidence>
<dbReference type="AlphaFoldDB" id="A0A0B9GK34"/>
<evidence type="ECO:0000256" key="1">
    <source>
        <dbReference type="SAM" id="Phobius"/>
    </source>
</evidence>
<keyword evidence="1" id="KW-1133">Transmembrane helix</keyword>
<gene>
    <name evidence="2" type="ORF">RJ45_02790</name>
</gene>
<organism evidence="2 3">
    <name type="scientific">Photobacterium gaetbulicola</name>
    <dbReference type="NCBI Taxonomy" id="1295392"/>
    <lineage>
        <taxon>Bacteria</taxon>
        <taxon>Pseudomonadati</taxon>
        <taxon>Pseudomonadota</taxon>
        <taxon>Gammaproteobacteria</taxon>
        <taxon>Vibrionales</taxon>
        <taxon>Vibrionaceae</taxon>
        <taxon>Photobacterium</taxon>
    </lineage>
</organism>